<protein>
    <submittedName>
        <fullName evidence="1">Polyprenyl synthetase</fullName>
    </submittedName>
</protein>
<evidence type="ECO:0000313" key="1">
    <source>
        <dbReference type="EMBL" id="MFC6723230.1"/>
    </source>
</evidence>
<dbReference type="InterPro" id="IPR008949">
    <property type="entry name" value="Isoprenoid_synthase_dom_sf"/>
</dbReference>
<name>A0ABD5RVD3_9EURY</name>
<sequence length="262" mass="28712">MNDKHSIPPERIDAELERIANQAAEAGLAPVRQTLEAFDERWYGQLVVRVYESLANQPTTDTIVPGATAIELLRGYCRLRSELLVQLNDERPHSLSHDQSTALLAGDYLHSSAYSSLGSLDPLPAAACSDALTDTLMATAEAFVVGYRHRSSTMEPTRFFDDTTGNIGECAALLGGTIAGVDENQREHAVRIGRGISTSRQIGRILDADPSLFKVVPRFIDESKLREHADDCREDARVALRALSSTGDVTPLRRLVEDELPT</sequence>
<organism evidence="1 2">
    <name type="scientific">Halobium palmae</name>
    <dbReference type="NCBI Taxonomy" id="1776492"/>
    <lineage>
        <taxon>Archaea</taxon>
        <taxon>Methanobacteriati</taxon>
        <taxon>Methanobacteriota</taxon>
        <taxon>Stenosarchaea group</taxon>
        <taxon>Halobacteria</taxon>
        <taxon>Halobacteriales</taxon>
        <taxon>Haloferacaceae</taxon>
        <taxon>Halobium</taxon>
    </lineage>
</organism>
<dbReference type="Gene3D" id="1.10.600.10">
    <property type="entry name" value="Farnesyl Diphosphate Synthase"/>
    <property type="match status" value="1"/>
</dbReference>
<dbReference type="AlphaFoldDB" id="A0ABD5RVD3"/>
<dbReference type="SUPFAM" id="SSF48576">
    <property type="entry name" value="Terpenoid synthases"/>
    <property type="match status" value="1"/>
</dbReference>
<accession>A0ABD5RVD3</accession>
<dbReference type="Proteomes" id="UP001596328">
    <property type="component" value="Unassembled WGS sequence"/>
</dbReference>
<dbReference type="EMBL" id="JBHSWU010000008">
    <property type="protein sequence ID" value="MFC6723230.1"/>
    <property type="molecule type" value="Genomic_DNA"/>
</dbReference>
<keyword evidence="2" id="KW-1185">Reference proteome</keyword>
<reference evidence="1 2" key="1">
    <citation type="journal article" date="2019" name="Int. J. Syst. Evol. Microbiol.">
        <title>The Global Catalogue of Microorganisms (GCM) 10K type strain sequencing project: providing services to taxonomists for standard genome sequencing and annotation.</title>
        <authorList>
            <consortium name="The Broad Institute Genomics Platform"/>
            <consortium name="The Broad Institute Genome Sequencing Center for Infectious Disease"/>
            <person name="Wu L."/>
            <person name="Ma J."/>
        </authorList>
    </citation>
    <scope>NUCLEOTIDE SEQUENCE [LARGE SCALE GENOMIC DNA]</scope>
    <source>
        <strain evidence="1 2">NBRC 111368</strain>
    </source>
</reference>
<gene>
    <name evidence="1" type="ORF">ACFQE1_02240</name>
</gene>
<proteinExistence type="predicted"/>
<evidence type="ECO:0000313" key="2">
    <source>
        <dbReference type="Proteomes" id="UP001596328"/>
    </source>
</evidence>
<comment type="caution">
    <text evidence="1">The sequence shown here is derived from an EMBL/GenBank/DDBJ whole genome shotgun (WGS) entry which is preliminary data.</text>
</comment>